<dbReference type="EMBL" id="JACJVR010000052">
    <property type="protein sequence ID" value="MBB6692362.1"/>
    <property type="molecule type" value="Genomic_DNA"/>
</dbReference>
<feature type="transmembrane region" description="Helical" evidence="8">
    <location>
        <begin position="136"/>
        <end position="158"/>
    </location>
</feature>
<gene>
    <name evidence="9" type="primary">mreD</name>
    <name evidence="9" type="ORF">H7B90_13200</name>
</gene>
<dbReference type="Proteomes" id="UP000553776">
    <property type="component" value="Unassembled WGS sequence"/>
</dbReference>
<dbReference type="RefSeq" id="WP_185136352.1">
    <property type="nucleotide sequence ID" value="NZ_JACJVR010000052.1"/>
</dbReference>
<dbReference type="AlphaFoldDB" id="A0A841TZ27"/>
<comment type="subcellular location">
    <subcellularLocation>
        <location evidence="1">Cell membrane</location>
        <topology evidence="1">Multi-pass membrane protein</topology>
    </subcellularLocation>
</comment>
<proteinExistence type="inferred from homology"/>
<sequence length="176" mass="19677">MTKVRINRTILLTLALLLIQTSVLPWLVPDAWSERLLPNLPFIMSVFVALFGGRHPAFLFGLGFGLLEDLLFYGHLMGSYGYFMALLGYLIGLVSDRRPRTIGFTLLAVGVGSAILDTLIYLVYRLFQYTSDSYGFAVYWHIVPTLLLQVALALALYLPVRRWMLKAASASDENAG</sequence>
<feature type="transmembrane region" description="Helical" evidence="8">
    <location>
        <begin position="6"/>
        <end position="28"/>
    </location>
</feature>
<dbReference type="Pfam" id="PF04093">
    <property type="entry name" value="MreD"/>
    <property type="match status" value="1"/>
</dbReference>
<feature type="transmembrane region" description="Helical" evidence="8">
    <location>
        <begin position="104"/>
        <end position="124"/>
    </location>
</feature>
<organism evidence="9 10">
    <name type="scientific">Cohnella xylanilytica</name>
    <dbReference type="NCBI Taxonomy" id="557555"/>
    <lineage>
        <taxon>Bacteria</taxon>
        <taxon>Bacillati</taxon>
        <taxon>Bacillota</taxon>
        <taxon>Bacilli</taxon>
        <taxon>Bacillales</taxon>
        <taxon>Paenibacillaceae</taxon>
        <taxon>Cohnella</taxon>
    </lineage>
</organism>
<feature type="transmembrane region" description="Helical" evidence="8">
    <location>
        <begin position="70"/>
        <end position="92"/>
    </location>
</feature>
<evidence type="ECO:0000313" key="10">
    <source>
        <dbReference type="Proteomes" id="UP000553776"/>
    </source>
</evidence>
<dbReference type="InterPro" id="IPR007227">
    <property type="entry name" value="Cell_shape_determining_MreD"/>
</dbReference>
<protein>
    <submittedName>
        <fullName evidence="9">Rod shape-determining protein MreD</fullName>
    </submittedName>
</protein>
<keyword evidence="6 8" id="KW-1133">Transmembrane helix</keyword>
<evidence type="ECO:0000256" key="4">
    <source>
        <dbReference type="ARBA" id="ARBA00022692"/>
    </source>
</evidence>
<dbReference type="NCBIfam" id="TIGR03426">
    <property type="entry name" value="shape_MreD"/>
    <property type="match status" value="1"/>
</dbReference>
<feature type="transmembrane region" description="Helical" evidence="8">
    <location>
        <begin position="40"/>
        <end position="64"/>
    </location>
</feature>
<name>A0A841TZ27_9BACL</name>
<evidence type="ECO:0000256" key="5">
    <source>
        <dbReference type="ARBA" id="ARBA00022960"/>
    </source>
</evidence>
<evidence type="ECO:0000256" key="7">
    <source>
        <dbReference type="ARBA" id="ARBA00023136"/>
    </source>
</evidence>
<evidence type="ECO:0000256" key="3">
    <source>
        <dbReference type="ARBA" id="ARBA00022475"/>
    </source>
</evidence>
<evidence type="ECO:0000256" key="1">
    <source>
        <dbReference type="ARBA" id="ARBA00004651"/>
    </source>
</evidence>
<reference evidence="9 10" key="1">
    <citation type="submission" date="2020-08" db="EMBL/GenBank/DDBJ databases">
        <title>Cohnella phylogeny.</title>
        <authorList>
            <person name="Dunlap C."/>
        </authorList>
    </citation>
    <scope>NUCLEOTIDE SEQUENCE [LARGE SCALE GENOMIC DNA]</scope>
    <source>
        <strain evidence="9 10">DSM 25239</strain>
    </source>
</reference>
<keyword evidence="7 8" id="KW-0472">Membrane</keyword>
<evidence type="ECO:0000256" key="2">
    <source>
        <dbReference type="ARBA" id="ARBA00007776"/>
    </source>
</evidence>
<dbReference type="GO" id="GO:0008360">
    <property type="term" value="P:regulation of cell shape"/>
    <property type="evidence" value="ECO:0007669"/>
    <property type="project" value="UniProtKB-KW"/>
</dbReference>
<keyword evidence="5" id="KW-0133">Cell shape</keyword>
<comment type="similarity">
    <text evidence="2">Belongs to the MreD family.</text>
</comment>
<evidence type="ECO:0000256" key="8">
    <source>
        <dbReference type="SAM" id="Phobius"/>
    </source>
</evidence>
<comment type="caution">
    <text evidence="9">The sequence shown here is derived from an EMBL/GenBank/DDBJ whole genome shotgun (WGS) entry which is preliminary data.</text>
</comment>
<evidence type="ECO:0000313" key="9">
    <source>
        <dbReference type="EMBL" id="MBB6692362.1"/>
    </source>
</evidence>
<keyword evidence="10" id="KW-1185">Reference proteome</keyword>
<keyword evidence="4 8" id="KW-0812">Transmembrane</keyword>
<keyword evidence="3" id="KW-1003">Cell membrane</keyword>
<accession>A0A841TZ27</accession>
<evidence type="ECO:0000256" key="6">
    <source>
        <dbReference type="ARBA" id="ARBA00022989"/>
    </source>
</evidence>
<dbReference type="GO" id="GO:0005886">
    <property type="term" value="C:plasma membrane"/>
    <property type="evidence" value="ECO:0007669"/>
    <property type="project" value="UniProtKB-SubCell"/>
</dbReference>